<dbReference type="GO" id="GO:0016747">
    <property type="term" value="F:acyltransferase activity, transferring groups other than amino-acyl groups"/>
    <property type="evidence" value="ECO:0007669"/>
    <property type="project" value="InterPro"/>
</dbReference>
<evidence type="ECO:0000313" key="2">
    <source>
        <dbReference type="EMBL" id="MBB6036917.1"/>
    </source>
</evidence>
<dbReference type="PROSITE" id="PS51186">
    <property type="entry name" value="GNAT"/>
    <property type="match status" value="1"/>
</dbReference>
<keyword evidence="3" id="KW-1185">Reference proteome</keyword>
<name>A0A841FU98_9ACTN</name>
<evidence type="ECO:0000313" key="3">
    <source>
        <dbReference type="Proteomes" id="UP000548476"/>
    </source>
</evidence>
<dbReference type="InterPro" id="IPR016181">
    <property type="entry name" value="Acyl_CoA_acyltransferase"/>
</dbReference>
<dbReference type="InterPro" id="IPR000182">
    <property type="entry name" value="GNAT_dom"/>
</dbReference>
<comment type="caution">
    <text evidence="2">The sequence shown here is derived from an EMBL/GenBank/DDBJ whole genome shotgun (WGS) entry which is preliminary data.</text>
</comment>
<protein>
    <submittedName>
        <fullName evidence="2">RimJ/RimL family protein N-acetyltransferase</fullName>
    </submittedName>
</protein>
<dbReference type="Proteomes" id="UP000548476">
    <property type="component" value="Unassembled WGS sequence"/>
</dbReference>
<dbReference type="PANTHER" id="PTHR43328:SF1">
    <property type="entry name" value="N-ACETYLTRANSFERASE DOMAIN-CONTAINING PROTEIN"/>
    <property type="match status" value="1"/>
</dbReference>
<keyword evidence="2" id="KW-0808">Transferase</keyword>
<dbReference type="Gene3D" id="3.40.630.30">
    <property type="match status" value="1"/>
</dbReference>
<evidence type="ECO:0000259" key="1">
    <source>
        <dbReference type="PROSITE" id="PS51186"/>
    </source>
</evidence>
<reference evidence="2 3" key="1">
    <citation type="submission" date="2020-08" db="EMBL/GenBank/DDBJ databases">
        <title>Genomic Encyclopedia of Type Strains, Phase IV (KMG-IV): sequencing the most valuable type-strain genomes for metagenomic binning, comparative biology and taxonomic classification.</title>
        <authorList>
            <person name="Goeker M."/>
        </authorList>
    </citation>
    <scope>NUCLEOTIDE SEQUENCE [LARGE SCALE GENOMIC DNA]</scope>
    <source>
        <strain evidence="2 3">YIM 65646</strain>
    </source>
</reference>
<dbReference type="AlphaFoldDB" id="A0A841FU98"/>
<dbReference type="Pfam" id="PF13302">
    <property type="entry name" value="Acetyltransf_3"/>
    <property type="match status" value="1"/>
</dbReference>
<accession>A0A841FU98</accession>
<sequence length="148" mass="16790">MTTILLRPVELTDLDAFFAYESEPEGRRRAVFPERDRETFMTHWKTRILAGPDVRARTVLVDGEVAGNILSWSQDGRQMVGYWYGQRFWGRGIGSLALAEYVKEMPDRPLYADTVEGNIGSIRVLERCGFARIDSDEEGIALFVLGAE</sequence>
<dbReference type="PANTHER" id="PTHR43328">
    <property type="entry name" value="ACETYLTRANSFERASE-RELATED"/>
    <property type="match status" value="1"/>
</dbReference>
<gene>
    <name evidence="2" type="ORF">HNR73_004790</name>
</gene>
<feature type="domain" description="N-acetyltransferase" evidence="1">
    <location>
        <begin position="4"/>
        <end position="148"/>
    </location>
</feature>
<organism evidence="2 3">
    <name type="scientific">Phytomonospora endophytica</name>
    <dbReference type="NCBI Taxonomy" id="714109"/>
    <lineage>
        <taxon>Bacteria</taxon>
        <taxon>Bacillati</taxon>
        <taxon>Actinomycetota</taxon>
        <taxon>Actinomycetes</taxon>
        <taxon>Micromonosporales</taxon>
        <taxon>Micromonosporaceae</taxon>
        <taxon>Phytomonospora</taxon>
    </lineage>
</organism>
<proteinExistence type="predicted"/>
<dbReference type="RefSeq" id="WP_184789748.1">
    <property type="nucleotide sequence ID" value="NZ_BONT01000056.1"/>
</dbReference>
<dbReference type="EMBL" id="JACHGT010000010">
    <property type="protein sequence ID" value="MBB6036917.1"/>
    <property type="molecule type" value="Genomic_DNA"/>
</dbReference>
<dbReference type="SUPFAM" id="SSF55729">
    <property type="entry name" value="Acyl-CoA N-acyltransferases (Nat)"/>
    <property type="match status" value="1"/>
</dbReference>